<evidence type="ECO:0000313" key="3">
    <source>
        <dbReference type="Proteomes" id="UP000182544"/>
    </source>
</evidence>
<keyword evidence="3" id="KW-1185">Reference proteome</keyword>
<dbReference type="AlphaFoldDB" id="A0A1K2IRH7"/>
<dbReference type="Proteomes" id="UP000182544">
    <property type="component" value="Unassembled WGS sequence"/>
</dbReference>
<proteinExistence type="predicted"/>
<accession>A0A1K2IRH7</accession>
<protein>
    <submittedName>
        <fullName evidence="2">Uncharacterized protein</fullName>
    </submittedName>
</protein>
<dbReference type="OrthoDB" id="1449717at2"/>
<dbReference type="RefSeq" id="WP_072403588.1">
    <property type="nucleotide sequence ID" value="NZ_FPKV01000005.1"/>
</dbReference>
<evidence type="ECO:0000313" key="2">
    <source>
        <dbReference type="EMBL" id="SFZ94850.1"/>
    </source>
</evidence>
<evidence type="ECO:0000256" key="1">
    <source>
        <dbReference type="SAM" id="Coils"/>
    </source>
</evidence>
<dbReference type="EMBL" id="FPKV01000005">
    <property type="protein sequence ID" value="SFZ94850.1"/>
    <property type="molecule type" value="Genomic_DNA"/>
</dbReference>
<keyword evidence="1" id="KW-0175">Coiled coil</keyword>
<name>A0A1K2IRH7_9FLAO</name>
<sequence>MIKKKIKTEDFIKSIIVTKKSSSNELEKIKNDRLTNSIEGTIEDLDEQQNKNIKSENRAELVNGQDDSITNSQKTNLTKSEAKTWEQFNKLLDAEFYRDKKDTFLMSLSGKCLSEFENIANGVTYKTGNKVSRNSVIRKVLEYYVHYEKSKLENIITKL</sequence>
<dbReference type="STRING" id="369401.SAMN05428642_105134"/>
<reference evidence="2 3" key="1">
    <citation type="submission" date="2016-10" db="EMBL/GenBank/DDBJ databases">
        <authorList>
            <person name="de Groot N.N."/>
        </authorList>
    </citation>
    <scope>NUCLEOTIDE SEQUENCE [LARGE SCALE GENOMIC DNA]</scope>
    <source>
        <strain evidence="2 3">DSM 18180</strain>
    </source>
</reference>
<organism evidence="2 3">
    <name type="scientific">Flaviramulus basaltis</name>
    <dbReference type="NCBI Taxonomy" id="369401"/>
    <lineage>
        <taxon>Bacteria</taxon>
        <taxon>Pseudomonadati</taxon>
        <taxon>Bacteroidota</taxon>
        <taxon>Flavobacteriia</taxon>
        <taxon>Flavobacteriales</taxon>
        <taxon>Flavobacteriaceae</taxon>
        <taxon>Flaviramulus</taxon>
    </lineage>
</organism>
<gene>
    <name evidence="2" type="ORF">SAMN05428642_105134</name>
</gene>
<feature type="coiled-coil region" evidence="1">
    <location>
        <begin position="31"/>
        <end position="58"/>
    </location>
</feature>